<dbReference type="Pfam" id="PF03004">
    <property type="entry name" value="Transposase_24"/>
    <property type="match status" value="1"/>
</dbReference>
<evidence type="ECO:0000313" key="2">
    <source>
        <dbReference type="EMBL" id="TVU33059.1"/>
    </source>
</evidence>
<feature type="compositionally biased region" description="Acidic residues" evidence="1">
    <location>
        <begin position="448"/>
        <end position="469"/>
    </location>
</feature>
<dbReference type="InterPro" id="IPR039266">
    <property type="entry name" value="EN-1/SPM"/>
</dbReference>
<feature type="region of interest" description="Disordered" evidence="1">
    <location>
        <begin position="417"/>
        <end position="474"/>
    </location>
</feature>
<evidence type="ECO:0000313" key="3">
    <source>
        <dbReference type="Proteomes" id="UP000324897"/>
    </source>
</evidence>
<reference evidence="2 3" key="1">
    <citation type="journal article" date="2019" name="Sci. Rep.">
        <title>A high-quality genome of Eragrostis curvula grass provides insights into Poaceae evolution and supports new strategies to enhance forage quality.</title>
        <authorList>
            <person name="Carballo J."/>
            <person name="Santos B.A.C.M."/>
            <person name="Zappacosta D."/>
            <person name="Garbus I."/>
            <person name="Selva J.P."/>
            <person name="Gallo C.A."/>
            <person name="Diaz A."/>
            <person name="Albertini E."/>
            <person name="Caccamo M."/>
            <person name="Echenique V."/>
        </authorList>
    </citation>
    <scope>NUCLEOTIDE SEQUENCE [LARGE SCALE GENOMIC DNA]</scope>
    <source>
        <strain evidence="3">cv. Victoria</strain>
        <tissue evidence="2">Leaf</tissue>
    </source>
</reference>
<accession>A0A5J9VAB2</accession>
<feature type="compositionally biased region" description="Basic and acidic residues" evidence="1">
    <location>
        <begin position="33"/>
        <end position="53"/>
    </location>
</feature>
<protein>
    <submittedName>
        <fullName evidence="2">Uncharacterized protein</fullName>
    </submittedName>
</protein>
<dbReference type="PANTHER" id="PTHR33157:SF8">
    <property type="entry name" value="OS11G0485000 PROTEIN"/>
    <property type="match status" value="1"/>
</dbReference>
<dbReference type="AlphaFoldDB" id="A0A5J9VAB2"/>
<feature type="compositionally biased region" description="Low complexity" evidence="1">
    <location>
        <begin position="9"/>
        <end position="22"/>
    </location>
</feature>
<gene>
    <name evidence="2" type="ORF">EJB05_24842</name>
</gene>
<feature type="compositionally biased region" description="Polar residues" evidence="1">
    <location>
        <begin position="23"/>
        <end position="32"/>
    </location>
</feature>
<dbReference type="Proteomes" id="UP000324897">
    <property type="component" value="Chromosome 1"/>
</dbReference>
<dbReference type="EMBL" id="RWGY01000011">
    <property type="protein sequence ID" value="TVU33059.1"/>
    <property type="molecule type" value="Genomic_DNA"/>
</dbReference>
<proteinExistence type="predicted"/>
<comment type="caution">
    <text evidence="2">The sequence shown here is derived from an EMBL/GenBank/DDBJ whole genome shotgun (WGS) entry which is preliminary data.</text>
</comment>
<dbReference type="GO" id="GO:0032196">
    <property type="term" value="P:transposition"/>
    <property type="evidence" value="ECO:0007669"/>
    <property type="project" value="InterPro"/>
</dbReference>
<dbReference type="OrthoDB" id="683911at2759"/>
<dbReference type="Gramene" id="TVU33059">
    <property type="protein sequence ID" value="TVU33059"/>
    <property type="gene ID" value="EJB05_24842"/>
</dbReference>
<dbReference type="InterPro" id="IPR004252">
    <property type="entry name" value="Probable_transposase_24"/>
</dbReference>
<name>A0A5J9VAB2_9POAL</name>
<feature type="region of interest" description="Disordered" evidence="1">
    <location>
        <begin position="1"/>
        <end position="56"/>
    </location>
</feature>
<evidence type="ECO:0000256" key="1">
    <source>
        <dbReference type="SAM" id="MobiDB-lite"/>
    </source>
</evidence>
<dbReference type="PANTHER" id="PTHR33157">
    <property type="entry name" value="AUTONOMOUS TRANSPOSABLE ELEMENT EN-1 MOSAIC PROTEIN-RELATED"/>
    <property type="match status" value="1"/>
</dbReference>
<sequence length="495" mass="56036">MHRRLNHRATSSSKSTSGASATHNGSASLSQQTEEKKKRRVTESGERLPENERPTITPVGLHWTVTPFKGSRQPATVMGALVREMYPDVVDTENSPRPVLRWEDFKKTTTHGVPDDQRVLAEFWYLMCDAYLCICAVAFKCDERHRAEADKVLELNFKKRVTQTLAEEKKTAFQKLYKDGNVPEEELDEEGNRWPTEAALISAKPEHFTNNEGWRLLCAHWSTSAHRRMSILGKRNRLAGGPDAVYHRNGSRSLVATRQHLTHKTGVDPGETGAWLHTHKLEKGTDNSDQLCSENATEKWAQYANAMEKKHGPNWRAEHPDFDAAVLYEEVGRTPHGRLAIGDEAISTTEKEHIKTRARRAHTHVSAREMRLQREVDSLRKKNKKYLGLEHVVRALAAKGGHDFDALLHENAPDLVTSESDVGFSSKHERGGLDGIEQTDTNGGTYDGENDDYNDDGEGYEGNYDDEGNYYDGGYYYADHNDEYYAPSDKENLWD</sequence>
<keyword evidence="3" id="KW-1185">Reference proteome</keyword>
<organism evidence="2 3">
    <name type="scientific">Eragrostis curvula</name>
    <name type="common">weeping love grass</name>
    <dbReference type="NCBI Taxonomy" id="38414"/>
    <lineage>
        <taxon>Eukaryota</taxon>
        <taxon>Viridiplantae</taxon>
        <taxon>Streptophyta</taxon>
        <taxon>Embryophyta</taxon>
        <taxon>Tracheophyta</taxon>
        <taxon>Spermatophyta</taxon>
        <taxon>Magnoliopsida</taxon>
        <taxon>Liliopsida</taxon>
        <taxon>Poales</taxon>
        <taxon>Poaceae</taxon>
        <taxon>PACMAD clade</taxon>
        <taxon>Chloridoideae</taxon>
        <taxon>Eragrostideae</taxon>
        <taxon>Eragrostidinae</taxon>
        <taxon>Eragrostis</taxon>
    </lineage>
</organism>